<name>A0A1H6ICW6_9ACTN</name>
<feature type="domain" description="Aminotransferase class V" evidence="5">
    <location>
        <begin position="3"/>
        <end position="378"/>
    </location>
</feature>
<dbReference type="PROSITE" id="PS00595">
    <property type="entry name" value="AA_TRANSFER_CLASS_5"/>
    <property type="match status" value="1"/>
</dbReference>
<comment type="caution">
    <text evidence="6">The sequence shown here is derived from an EMBL/GenBank/DDBJ whole genome shotgun (WGS) entry which is preliminary data.</text>
</comment>
<dbReference type="PANTHER" id="PTHR43586">
    <property type="entry name" value="CYSTEINE DESULFURASE"/>
    <property type="match status" value="1"/>
</dbReference>
<gene>
    <name evidence="6" type="ORF">SAMN05216447_102193</name>
</gene>
<dbReference type="Gene3D" id="3.40.640.10">
    <property type="entry name" value="Type I PLP-dependent aspartate aminotransferase-like (Major domain)"/>
    <property type="match status" value="1"/>
</dbReference>
<evidence type="ECO:0000313" key="6">
    <source>
        <dbReference type="EMBL" id="SEH44064.1"/>
    </source>
</evidence>
<protein>
    <submittedName>
        <fullName evidence="6">Cysteine desulfurase family protein</fullName>
    </submittedName>
</protein>
<evidence type="ECO:0000313" key="7">
    <source>
        <dbReference type="Proteomes" id="UP000199135"/>
    </source>
</evidence>
<dbReference type="InterPro" id="IPR015424">
    <property type="entry name" value="PyrdxlP-dep_Trfase"/>
</dbReference>
<evidence type="ECO:0000256" key="3">
    <source>
        <dbReference type="RuleBase" id="RU004075"/>
    </source>
</evidence>
<organism evidence="6 7">
    <name type="scientific">Parafannyhessea umbonata</name>
    <dbReference type="NCBI Taxonomy" id="604330"/>
    <lineage>
        <taxon>Bacteria</taxon>
        <taxon>Bacillati</taxon>
        <taxon>Actinomycetota</taxon>
        <taxon>Coriobacteriia</taxon>
        <taxon>Coriobacteriales</taxon>
        <taxon>Atopobiaceae</taxon>
        <taxon>Parafannyhessea</taxon>
    </lineage>
</organism>
<dbReference type="EMBL" id="FNWT01000002">
    <property type="protein sequence ID" value="SEH44064.1"/>
    <property type="molecule type" value="Genomic_DNA"/>
</dbReference>
<keyword evidence="7" id="KW-1185">Reference proteome</keyword>
<keyword evidence="2" id="KW-0663">Pyridoxal phosphate</keyword>
<comment type="similarity">
    <text evidence="3">Belongs to the class-V pyridoxal-phosphate-dependent aminotransferase family.</text>
</comment>
<comment type="cofactor">
    <cofactor evidence="1 4">
        <name>pyridoxal 5'-phosphate</name>
        <dbReference type="ChEBI" id="CHEBI:597326"/>
    </cofactor>
</comment>
<dbReference type="PANTHER" id="PTHR43586:SF4">
    <property type="entry name" value="ISOPENICILLIN N EPIMERASE"/>
    <property type="match status" value="1"/>
</dbReference>
<dbReference type="Gene3D" id="3.90.1150.10">
    <property type="entry name" value="Aspartate Aminotransferase, domain 1"/>
    <property type="match status" value="1"/>
</dbReference>
<dbReference type="Pfam" id="PF00266">
    <property type="entry name" value="Aminotran_5"/>
    <property type="match status" value="1"/>
</dbReference>
<dbReference type="InterPro" id="IPR000192">
    <property type="entry name" value="Aminotrans_V_dom"/>
</dbReference>
<dbReference type="Proteomes" id="UP000199135">
    <property type="component" value="Unassembled WGS sequence"/>
</dbReference>
<evidence type="ECO:0000259" key="5">
    <source>
        <dbReference type="Pfam" id="PF00266"/>
    </source>
</evidence>
<dbReference type="RefSeq" id="WP_078687071.1">
    <property type="nucleotide sequence ID" value="NZ_FNWT01000002.1"/>
</dbReference>
<evidence type="ECO:0000256" key="1">
    <source>
        <dbReference type="ARBA" id="ARBA00001933"/>
    </source>
</evidence>
<sequence length="402" mass="42223">MTYLNCAATSYWHPDCVVDAVTSALRSLGSTGRGAARGELDAARTVMLARERVARVLGFSHPERVVFAQNATMALNMAIAGVVRAGDHVVATDWDHNSILRPLHYLAERSSVRVDFVPADACGRLDYDALDRLVTPGTRLVACTHASNLTGNVADVRRFVEAAHDAGALVLLDASQTAGARPISMDELGIDLLAFTGHKALMGPQGTGGLLVAPGADVEPLLSGGTGVLSFEEGMPEAFPERLEAGTLNGHGIAGLSAAADFVWSEGLHDIHAHDLALVRRFVGGCRSIPAVRVYGSFPSDLALLDGSDCGRDHAPVVSVNLEGWDSASLAAALDEDYDIAVRAGGHCAPRMHRALGTQDTGAVRFSFGYHTTADEVDLALRALGELASEDESDEGDEAHGA</sequence>
<proteinExistence type="inferred from homology"/>
<evidence type="ECO:0000256" key="4">
    <source>
        <dbReference type="RuleBase" id="RU004504"/>
    </source>
</evidence>
<evidence type="ECO:0000256" key="2">
    <source>
        <dbReference type="ARBA" id="ARBA00022898"/>
    </source>
</evidence>
<dbReference type="InterPro" id="IPR015422">
    <property type="entry name" value="PyrdxlP-dep_Trfase_small"/>
</dbReference>
<dbReference type="InterPro" id="IPR015421">
    <property type="entry name" value="PyrdxlP-dep_Trfase_major"/>
</dbReference>
<reference evidence="6 7" key="1">
    <citation type="submission" date="2016-10" db="EMBL/GenBank/DDBJ databases">
        <authorList>
            <person name="Varghese N."/>
            <person name="Submissions S."/>
        </authorList>
    </citation>
    <scope>NUCLEOTIDE SEQUENCE [LARGE SCALE GENOMIC DNA]</scope>
    <source>
        <strain evidence="6 7">WCP15</strain>
    </source>
</reference>
<dbReference type="InterPro" id="IPR020578">
    <property type="entry name" value="Aminotrans_V_PyrdxlP_BS"/>
</dbReference>
<dbReference type="SUPFAM" id="SSF53383">
    <property type="entry name" value="PLP-dependent transferases"/>
    <property type="match status" value="1"/>
</dbReference>
<accession>A0A1H6ICW6</accession>